<name>T1AH87_9ZZZZ</name>
<evidence type="ECO:0000313" key="1">
    <source>
        <dbReference type="EMBL" id="EQD56527.1"/>
    </source>
</evidence>
<dbReference type="AlphaFoldDB" id="T1AH87"/>
<organism evidence="1">
    <name type="scientific">mine drainage metagenome</name>
    <dbReference type="NCBI Taxonomy" id="410659"/>
    <lineage>
        <taxon>unclassified sequences</taxon>
        <taxon>metagenomes</taxon>
        <taxon>ecological metagenomes</taxon>
    </lineage>
</organism>
<protein>
    <submittedName>
        <fullName evidence="1">Uncharacterized protein</fullName>
    </submittedName>
</protein>
<sequence>MPKIKNVEKKIWDVEGFYVQIRHHGGKNVHGAKQVPPQYHYQNAAKKDMSVSDWKKGRFAITYPGYEVAVFDGDGREITAGQTQLESVRDSYADEED</sequence>
<proteinExistence type="predicted"/>
<gene>
    <name evidence="1" type="ORF">B2A_05208</name>
</gene>
<comment type="caution">
    <text evidence="1">The sequence shown here is derived from an EMBL/GenBank/DDBJ whole genome shotgun (WGS) entry which is preliminary data.</text>
</comment>
<reference evidence="1" key="1">
    <citation type="submission" date="2013-08" db="EMBL/GenBank/DDBJ databases">
        <authorList>
            <person name="Mendez C."/>
            <person name="Richter M."/>
            <person name="Ferrer M."/>
            <person name="Sanchez J."/>
        </authorList>
    </citation>
    <scope>NUCLEOTIDE SEQUENCE</scope>
</reference>
<dbReference type="EMBL" id="AUZZ01003591">
    <property type="protein sequence ID" value="EQD56527.1"/>
    <property type="molecule type" value="Genomic_DNA"/>
</dbReference>
<reference evidence="1" key="2">
    <citation type="journal article" date="2014" name="ISME J.">
        <title>Microbial stratification in low pH oxic and suboxic macroscopic growths along an acid mine drainage.</title>
        <authorList>
            <person name="Mendez-Garcia C."/>
            <person name="Mesa V."/>
            <person name="Sprenger R.R."/>
            <person name="Richter M."/>
            <person name="Diez M.S."/>
            <person name="Solano J."/>
            <person name="Bargiela R."/>
            <person name="Golyshina O.V."/>
            <person name="Manteca A."/>
            <person name="Ramos J.L."/>
            <person name="Gallego J.R."/>
            <person name="Llorente I."/>
            <person name="Martins Dos Santos V.A."/>
            <person name="Jensen O.N."/>
            <person name="Pelaez A.I."/>
            <person name="Sanchez J."/>
            <person name="Ferrer M."/>
        </authorList>
    </citation>
    <scope>NUCLEOTIDE SEQUENCE</scope>
</reference>
<accession>T1AH87</accession>